<dbReference type="RefSeq" id="WP_183213588.1">
    <property type="nucleotide sequence ID" value="NZ_JACHOR010000003.1"/>
</dbReference>
<dbReference type="GO" id="GO:0009244">
    <property type="term" value="P:lipopolysaccharide core region biosynthetic process"/>
    <property type="evidence" value="ECO:0007669"/>
    <property type="project" value="TreeGrafter"/>
</dbReference>
<dbReference type="GO" id="GO:0005829">
    <property type="term" value="C:cytosol"/>
    <property type="evidence" value="ECO:0007669"/>
    <property type="project" value="TreeGrafter"/>
</dbReference>
<dbReference type="AlphaFoldDB" id="A0A7W9CJ58"/>
<dbReference type="InterPro" id="IPR051199">
    <property type="entry name" value="LPS_LOS_Heptosyltrfase"/>
</dbReference>
<evidence type="ECO:0000313" key="3">
    <source>
        <dbReference type="EMBL" id="MBB5746648.1"/>
    </source>
</evidence>
<dbReference type="SUPFAM" id="SSF53756">
    <property type="entry name" value="UDP-Glycosyltransferase/glycogen phosphorylase"/>
    <property type="match status" value="1"/>
</dbReference>
<sequence>MAGTFPILYIAEAEPEAAILSSGALSHLVESLPQADFTIVGSSETAPLFVDTPRLTRTLVLPREGRLEWITLWNQLRDTRWALIVDMRGSNISSRLRRIKRAVRGEATPGLHAVEEAARVLQLDTVPHPRVFVSDTARVAADALVRPDDRPILAIGPGADWIGKRWPAERYVKLFSALLGPSGALAGGRLMIVGNQVDRESAQTIRSALTRSRLLELQGQLTAQQAVIALSHASLYVGSDSVWTQLSVASGVPTIGVYGPSDETRVGPWQGVSVRGPRTMAEYRRIDPKLNQAIEHMMDLPAERVIKAANRLLTAGRVSS</sequence>
<dbReference type="PANTHER" id="PTHR30160">
    <property type="entry name" value="TETRAACYLDISACCHARIDE 4'-KINASE-RELATED"/>
    <property type="match status" value="1"/>
</dbReference>
<evidence type="ECO:0000313" key="4">
    <source>
        <dbReference type="Proteomes" id="UP000545037"/>
    </source>
</evidence>
<evidence type="ECO:0000256" key="2">
    <source>
        <dbReference type="ARBA" id="ARBA00022679"/>
    </source>
</evidence>
<keyword evidence="2 3" id="KW-0808">Transferase</keyword>
<name>A0A7W9CJ58_9CAUL</name>
<proteinExistence type="predicted"/>
<accession>A0A7W9CJ58</accession>
<dbReference type="Proteomes" id="UP000545037">
    <property type="component" value="Unassembled WGS sequence"/>
</dbReference>
<comment type="caution">
    <text evidence="3">The sequence shown here is derived from an EMBL/GenBank/DDBJ whole genome shotgun (WGS) entry which is preliminary data.</text>
</comment>
<dbReference type="CDD" id="cd03789">
    <property type="entry name" value="GT9_LPS_heptosyltransferase"/>
    <property type="match status" value="1"/>
</dbReference>
<protein>
    <submittedName>
        <fullName evidence="3">ADP-heptose:LPS heptosyltransferase</fullName>
    </submittedName>
</protein>
<keyword evidence="1" id="KW-0328">Glycosyltransferase</keyword>
<dbReference type="InterPro" id="IPR002201">
    <property type="entry name" value="Glyco_trans_9"/>
</dbReference>
<evidence type="ECO:0000256" key="1">
    <source>
        <dbReference type="ARBA" id="ARBA00022676"/>
    </source>
</evidence>
<organism evidence="3 4">
    <name type="scientific">Brevundimonas variabilis</name>
    <dbReference type="NCBI Taxonomy" id="74312"/>
    <lineage>
        <taxon>Bacteria</taxon>
        <taxon>Pseudomonadati</taxon>
        <taxon>Pseudomonadota</taxon>
        <taxon>Alphaproteobacteria</taxon>
        <taxon>Caulobacterales</taxon>
        <taxon>Caulobacteraceae</taxon>
        <taxon>Brevundimonas</taxon>
    </lineage>
</organism>
<keyword evidence="4" id="KW-1185">Reference proteome</keyword>
<gene>
    <name evidence="3" type="ORF">GGR13_002252</name>
</gene>
<dbReference type="EMBL" id="JACHOR010000003">
    <property type="protein sequence ID" value="MBB5746648.1"/>
    <property type="molecule type" value="Genomic_DNA"/>
</dbReference>
<dbReference type="Gene3D" id="3.40.50.2000">
    <property type="entry name" value="Glycogen Phosphorylase B"/>
    <property type="match status" value="2"/>
</dbReference>
<dbReference type="Pfam" id="PF01075">
    <property type="entry name" value="Glyco_transf_9"/>
    <property type="match status" value="1"/>
</dbReference>
<reference evidence="3 4" key="1">
    <citation type="submission" date="2020-08" db="EMBL/GenBank/DDBJ databases">
        <title>Genomic Encyclopedia of Type Strains, Phase IV (KMG-IV): sequencing the most valuable type-strain genomes for metagenomic binning, comparative biology and taxonomic classification.</title>
        <authorList>
            <person name="Goeker M."/>
        </authorList>
    </citation>
    <scope>NUCLEOTIDE SEQUENCE [LARGE SCALE GENOMIC DNA]</scope>
    <source>
        <strain evidence="3 4">DSM 4737</strain>
    </source>
</reference>
<dbReference type="GO" id="GO:0008713">
    <property type="term" value="F:ADP-heptose-lipopolysaccharide heptosyltransferase activity"/>
    <property type="evidence" value="ECO:0007669"/>
    <property type="project" value="TreeGrafter"/>
</dbReference>